<sequence length="257" mass="28249">PRTTAGLGTVTLLRHGESVGNAREIFSGVLDVDLTPAGEEACTRAGTRLLATGWSPDVVMTSELARGWRTALLVEETLGSEAPVLRDWRLNERSYGALSGHLKTEVAERYGMEQFLHWRRSLHGRPPELDEATLTRWSRLSPFDRLPPEALVPTESLADVVERMRPWVDDTLLAHVRAGEDVLVCAHGNSLRALCAILDRLTGEELKALNLPNARPLLYSFTAEDSGELRPTRHGGRYLDPEAAWAEAEVIAAQGGT</sequence>
<comment type="caution">
    <text evidence="5">The sequence shown here is derived from an EMBL/GenBank/DDBJ whole genome shotgun (WGS) entry which is preliminary data.</text>
</comment>
<feature type="non-terminal residue" evidence="5">
    <location>
        <position position="1"/>
    </location>
</feature>
<keyword evidence="6" id="KW-1185">Reference proteome</keyword>
<comment type="pathway">
    <text evidence="4">Carbohydrate degradation; glycolysis; pyruvate from D-glyceraldehyde 3-phosphate: step 3/5.</text>
</comment>
<keyword evidence="3 5" id="KW-0413">Isomerase</keyword>
<dbReference type="InterPro" id="IPR001345">
    <property type="entry name" value="PG/BPGM_mutase_AS"/>
</dbReference>
<dbReference type="EMBL" id="JARACI010001054">
    <property type="protein sequence ID" value="MDD9207160.1"/>
    <property type="molecule type" value="Genomic_DNA"/>
</dbReference>
<dbReference type="Proteomes" id="UP001165561">
    <property type="component" value="Unassembled WGS sequence"/>
</dbReference>
<dbReference type="HAMAP" id="MF_01039">
    <property type="entry name" value="PGAM_GpmA"/>
    <property type="match status" value="1"/>
</dbReference>
<dbReference type="PANTHER" id="PTHR11931">
    <property type="entry name" value="PHOSPHOGLYCERATE MUTASE"/>
    <property type="match status" value="1"/>
</dbReference>
<keyword evidence="2" id="KW-0324">Glycolysis</keyword>
<dbReference type="SMART" id="SM00855">
    <property type="entry name" value="PGAM"/>
    <property type="match status" value="1"/>
</dbReference>
<organism evidence="5 6">
    <name type="scientific">Georgenia halotolerans</name>
    <dbReference type="NCBI Taxonomy" id="3028317"/>
    <lineage>
        <taxon>Bacteria</taxon>
        <taxon>Bacillati</taxon>
        <taxon>Actinomycetota</taxon>
        <taxon>Actinomycetes</taxon>
        <taxon>Micrococcales</taxon>
        <taxon>Bogoriellaceae</taxon>
        <taxon>Georgenia</taxon>
    </lineage>
</organism>
<proteinExistence type="inferred from homology"/>
<dbReference type="NCBIfam" id="TIGR01258">
    <property type="entry name" value="pgm_1"/>
    <property type="match status" value="1"/>
</dbReference>
<reference evidence="5" key="1">
    <citation type="submission" date="2023-02" db="EMBL/GenBank/DDBJ databases">
        <title>Georgenia sp.10Sc9-8, isolated from a soil sample collected from the Taklamakan desert.</title>
        <authorList>
            <person name="Liu S."/>
        </authorList>
    </citation>
    <scope>NUCLEOTIDE SEQUENCE</scope>
    <source>
        <strain evidence="5">10Sc9-8</strain>
    </source>
</reference>
<accession>A0ABT5U188</accession>
<dbReference type="InterPro" id="IPR005952">
    <property type="entry name" value="Phosphogly_mut1"/>
</dbReference>
<comment type="similarity">
    <text evidence="1">Belongs to the phosphoglycerate mutase family. BPG-dependent PGAM subfamily.</text>
</comment>
<evidence type="ECO:0000313" key="6">
    <source>
        <dbReference type="Proteomes" id="UP001165561"/>
    </source>
</evidence>
<dbReference type="GO" id="GO:0004619">
    <property type="term" value="F:phosphoglycerate mutase activity"/>
    <property type="evidence" value="ECO:0007669"/>
    <property type="project" value="UniProtKB-EC"/>
</dbReference>
<name>A0ABT5U188_9MICO</name>
<evidence type="ECO:0000256" key="4">
    <source>
        <dbReference type="RuleBase" id="RU004512"/>
    </source>
</evidence>
<dbReference type="PROSITE" id="PS00175">
    <property type="entry name" value="PG_MUTASE"/>
    <property type="match status" value="1"/>
</dbReference>
<evidence type="ECO:0000313" key="5">
    <source>
        <dbReference type="EMBL" id="MDD9207160.1"/>
    </source>
</evidence>
<comment type="function">
    <text evidence="4">Catalyzes the interconversion of 2-phosphoglycerate and 3-phosphoglycerate.</text>
</comment>
<evidence type="ECO:0000256" key="1">
    <source>
        <dbReference type="ARBA" id="ARBA00006717"/>
    </source>
</evidence>
<protein>
    <recommendedName>
        <fullName evidence="4">2,3-bisphosphoglycerate-dependent phosphoglycerate mutase</fullName>
        <ecNumber evidence="4">5.4.2.11</ecNumber>
    </recommendedName>
</protein>
<dbReference type="Gene3D" id="3.40.50.1240">
    <property type="entry name" value="Phosphoglycerate mutase-like"/>
    <property type="match status" value="1"/>
</dbReference>
<evidence type="ECO:0000256" key="3">
    <source>
        <dbReference type="ARBA" id="ARBA00023235"/>
    </source>
</evidence>
<comment type="catalytic activity">
    <reaction evidence="4">
        <text>(2R)-2-phosphoglycerate = (2R)-3-phosphoglycerate</text>
        <dbReference type="Rhea" id="RHEA:15901"/>
        <dbReference type="ChEBI" id="CHEBI:58272"/>
        <dbReference type="ChEBI" id="CHEBI:58289"/>
        <dbReference type="EC" id="5.4.2.11"/>
    </reaction>
</comment>
<dbReference type="EC" id="5.4.2.11" evidence="4"/>
<dbReference type="SUPFAM" id="SSF53254">
    <property type="entry name" value="Phosphoglycerate mutase-like"/>
    <property type="match status" value="1"/>
</dbReference>
<dbReference type="InterPro" id="IPR029033">
    <property type="entry name" value="His_PPase_superfam"/>
</dbReference>
<evidence type="ECO:0000256" key="2">
    <source>
        <dbReference type="ARBA" id="ARBA00023152"/>
    </source>
</evidence>
<dbReference type="InterPro" id="IPR013078">
    <property type="entry name" value="His_Pase_superF_clade-1"/>
</dbReference>
<dbReference type="Pfam" id="PF00300">
    <property type="entry name" value="His_Phos_1"/>
    <property type="match status" value="2"/>
</dbReference>
<gene>
    <name evidence="5" type="ORF">PU560_11890</name>
</gene>
<dbReference type="CDD" id="cd07067">
    <property type="entry name" value="HP_PGM_like"/>
    <property type="match status" value="1"/>
</dbReference>